<proteinExistence type="predicted"/>
<protein>
    <submittedName>
        <fullName evidence="1">Uncharacterized protein</fullName>
    </submittedName>
</protein>
<organism evidence="1 2">
    <name type="scientific">Paracoccidioides brasiliensis (strain Pb18)</name>
    <dbReference type="NCBI Taxonomy" id="502780"/>
    <lineage>
        <taxon>Eukaryota</taxon>
        <taxon>Fungi</taxon>
        <taxon>Dikarya</taxon>
        <taxon>Ascomycota</taxon>
        <taxon>Pezizomycotina</taxon>
        <taxon>Eurotiomycetes</taxon>
        <taxon>Eurotiomycetidae</taxon>
        <taxon>Onygenales</taxon>
        <taxon>Ajellomycetaceae</taxon>
        <taxon>Paracoccidioides</taxon>
    </lineage>
</organism>
<dbReference type="GeneID" id="22587368"/>
<dbReference type="InParanoid" id="A0A0A0HVC3"/>
<accession>A0A0A0HVC3</accession>
<dbReference type="AlphaFoldDB" id="A0A0A0HVC3"/>
<keyword evidence="2" id="KW-1185">Reference proteome</keyword>
<dbReference type="EMBL" id="KN275959">
    <property type="protein sequence ID" value="KGM92283.1"/>
    <property type="molecule type" value="Genomic_DNA"/>
</dbReference>
<sequence length="55" mass="5977">MPVLGLYERPRFEVLVPAQAPNVADNVVNERPIGGRLQMRISAAIYDKIGLGVTA</sequence>
<evidence type="ECO:0000313" key="2">
    <source>
        <dbReference type="Proteomes" id="UP000001628"/>
    </source>
</evidence>
<evidence type="ECO:0000313" key="1">
    <source>
        <dbReference type="EMBL" id="KGM92283.1"/>
    </source>
</evidence>
<gene>
    <name evidence="1" type="ORF">PADG_11471</name>
</gene>
<dbReference type="KEGG" id="pbn:PADG_11471"/>
<name>A0A0A0HVC3_PARBD</name>
<dbReference type="RefSeq" id="XP_010758939.1">
    <property type="nucleotide sequence ID" value="XM_010760637.1"/>
</dbReference>
<dbReference type="VEuPathDB" id="FungiDB:PADG_11471"/>
<dbReference type="HOGENOM" id="CLU_3032995_0_0_1"/>
<dbReference type="Proteomes" id="UP000001628">
    <property type="component" value="Unassembled WGS sequence"/>
</dbReference>
<reference evidence="1 2" key="1">
    <citation type="journal article" date="2011" name="PLoS Genet.">
        <title>Comparative genomic analysis of human fungal pathogens causing paracoccidioidomycosis.</title>
        <authorList>
            <person name="Desjardins C.A."/>
            <person name="Champion M.D."/>
            <person name="Holder J.W."/>
            <person name="Muszewska A."/>
            <person name="Goldberg J."/>
            <person name="Bailao A.M."/>
            <person name="Brigido M.M."/>
            <person name="Ferreira M.E."/>
            <person name="Garcia A.M."/>
            <person name="Grynberg M."/>
            <person name="Gujja S."/>
            <person name="Heiman D.I."/>
            <person name="Henn M.R."/>
            <person name="Kodira C.D."/>
            <person name="Leon-Narvaez H."/>
            <person name="Longo L.V."/>
            <person name="Ma L.J."/>
            <person name="Malavazi I."/>
            <person name="Matsuo A.L."/>
            <person name="Morais F.V."/>
            <person name="Pereira M."/>
            <person name="Rodriguez-Brito S."/>
            <person name="Sakthikumar S."/>
            <person name="Salem-Izacc S.M."/>
            <person name="Sykes S.M."/>
            <person name="Teixeira M.M."/>
            <person name="Vallejo M.C."/>
            <person name="Walter M.E."/>
            <person name="Yandava C."/>
            <person name="Young S."/>
            <person name="Zeng Q."/>
            <person name="Zucker J."/>
            <person name="Felipe M.S."/>
            <person name="Goldman G.H."/>
            <person name="Haas B.J."/>
            <person name="McEwen J.G."/>
            <person name="Nino-Vega G."/>
            <person name="Puccia R."/>
            <person name="San-Blas G."/>
            <person name="Soares C.M."/>
            <person name="Birren B.W."/>
            <person name="Cuomo C.A."/>
        </authorList>
    </citation>
    <scope>NUCLEOTIDE SEQUENCE [LARGE SCALE GENOMIC DNA]</scope>
    <source>
        <strain evidence="1 2">Pb18</strain>
    </source>
</reference>